<dbReference type="PANTHER" id="PTHR34985:SF1">
    <property type="entry name" value="SLR0554 PROTEIN"/>
    <property type="match status" value="1"/>
</dbReference>
<gene>
    <name evidence="2" type="ORF">BC624_102400</name>
    <name evidence="3" type="ORF">SAMN05443373_102399</name>
</gene>
<evidence type="ECO:0000259" key="1">
    <source>
        <dbReference type="Pfam" id="PF05272"/>
    </source>
</evidence>
<dbReference type="STRING" id="280093.SAMN05443373_102399"/>
<evidence type="ECO:0000313" key="5">
    <source>
        <dbReference type="Proteomes" id="UP000237771"/>
    </source>
</evidence>
<dbReference type="PANTHER" id="PTHR34985">
    <property type="entry name" value="SLR0554 PROTEIN"/>
    <property type="match status" value="1"/>
</dbReference>
<evidence type="ECO:0000313" key="4">
    <source>
        <dbReference type="Proteomes" id="UP000184384"/>
    </source>
</evidence>
<dbReference type="AlphaFoldDB" id="A0A1M5KUS4"/>
<dbReference type="Proteomes" id="UP000237771">
    <property type="component" value="Unassembled WGS sequence"/>
</dbReference>
<reference evidence="3" key="2">
    <citation type="submission" date="2016-11" db="EMBL/GenBank/DDBJ databases">
        <authorList>
            <person name="Jaros S."/>
            <person name="Januszkiewicz K."/>
            <person name="Wedrychowicz H."/>
        </authorList>
    </citation>
    <scope>NUCLEOTIDE SEQUENCE [LARGE SCALE GENOMIC DNA]</scope>
    <source>
        <strain evidence="3">DSM 19729</strain>
    </source>
</reference>
<keyword evidence="5" id="KW-1185">Reference proteome</keyword>
<dbReference type="InterPro" id="IPR007936">
    <property type="entry name" value="VapE-like_dom"/>
</dbReference>
<accession>A0A1M5KUS4</accession>
<dbReference type="Pfam" id="PF05272">
    <property type="entry name" value="VapE-like_dom"/>
    <property type="match status" value="1"/>
</dbReference>
<proteinExistence type="predicted"/>
<dbReference type="Proteomes" id="UP000184384">
    <property type="component" value="Unassembled WGS sequence"/>
</dbReference>
<evidence type="ECO:0000313" key="2">
    <source>
        <dbReference type="EMBL" id="PRZ26429.1"/>
    </source>
</evidence>
<reference evidence="2 5" key="3">
    <citation type="submission" date="2018-03" db="EMBL/GenBank/DDBJ databases">
        <title>Genomic Encyclopedia of Archaeal and Bacterial Type Strains, Phase II (KMG-II): from individual species to whole genera.</title>
        <authorList>
            <person name="Goeker M."/>
        </authorList>
    </citation>
    <scope>NUCLEOTIDE SEQUENCE [LARGE SCALE GENOMIC DNA]</scope>
    <source>
        <strain evidence="2 5">DSM 17797</strain>
    </source>
</reference>
<dbReference type="EMBL" id="PVUB01000002">
    <property type="protein sequence ID" value="PRZ26429.1"/>
    <property type="molecule type" value="Genomic_DNA"/>
</dbReference>
<feature type="domain" description="Virulence-associated protein E-like" evidence="1">
    <location>
        <begin position="95"/>
        <end position="308"/>
    </location>
</feature>
<name>A0A1M5KUS4_9FLAO</name>
<organism evidence="3 4">
    <name type="scientific">Flavobacterium granuli</name>
    <dbReference type="NCBI Taxonomy" id="280093"/>
    <lineage>
        <taxon>Bacteria</taxon>
        <taxon>Pseudomonadati</taxon>
        <taxon>Bacteroidota</taxon>
        <taxon>Flavobacteriia</taxon>
        <taxon>Flavobacteriales</taxon>
        <taxon>Flavobacteriaceae</taxon>
        <taxon>Flavobacterium</taxon>
    </lineage>
</organism>
<dbReference type="EMBL" id="FQWO01000002">
    <property type="protein sequence ID" value="SHG56518.1"/>
    <property type="molecule type" value="Genomic_DNA"/>
</dbReference>
<sequence length="392" mass="46057">MEEINVYDVSSRKDSLYDKIHEEFSKHFKIKFNEISLEYEIYNINTGVRIDFNESSILIHLHREKINVSPQVLKTYLKSHFVERINPLIEYFENLPTWNGIDHIKKYASYINTDDNELFYIQLLKWAVRAVKTVFLNDEINKHVLVLEGGQSFGKSYYLNYLCPKSLEKYLYTNLGVGRDERVKLAKAIIINIEELDVMGKYDINAIKAIISQISINERLPYADKSTLLYRTCSFVASTNRAEFLSDDSGSVRWIIFSVIQKIDFSYSKEFNIDDFWSQAYHIFKNQKDFKSDLTTEDIRVNEQRNERFTIQTVENEYVLKFYAVSEDIADFRTSTEIVSDLSIMGQRLSNIKIGSALTKYGFQKIKHSKRQVYGYLAKPKFKDSPWGFRDI</sequence>
<protein>
    <submittedName>
        <fullName evidence="3">Virulence-associated protein E</fullName>
    </submittedName>
</protein>
<evidence type="ECO:0000313" key="3">
    <source>
        <dbReference type="EMBL" id="SHG56518.1"/>
    </source>
</evidence>
<reference evidence="4" key="1">
    <citation type="submission" date="2016-11" db="EMBL/GenBank/DDBJ databases">
        <authorList>
            <person name="Varghese N."/>
            <person name="Submissions S."/>
        </authorList>
    </citation>
    <scope>NUCLEOTIDE SEQUENCE [LARGE SCALE GENOMIC DNA]</scope>
    <source>
        <strain evidence="4">DSM 19729</strain>
    </source>
</reference>
<dbReference type="OrthoDB" id="9801888at2"/>
<dbReference type="RefSeq" id="WP_072940961.1">
    <property type="nucleotide sequence ID" value="NZ_FQWO01000002.1"/>
</dbReference>